<feature type="domain" description="DUF7507" evidence="3">
    <location>
        <begin position="1362"/>
        <end position="1455"/>
    </location>
</feature>
<proteinExistence type="predicted"/>
<feature type="domain" description="DUF11" evidence="2">
    <location>
        <begin position="1765"/>
        <end position="1881"/>
    </location>
</feature>
<accession>A0A1I7BZX8</accession>
<feature type="domain" description="DUF7507" evidence="3">
    <location>
        <begin position="1040"/>
        <end position="1133"/>
    </location>
</feature>
<dbReference type="SUPFAM" id="SSF49478">
    <property type="entry name" value="Cna protein B-type domain"/>
    <property type="match status" value="1"/>
</dbReference>
<feature type="non-terminal residue" evidence="4">
    <location>
        <position position="1"/>
    </location>
</feature>
<dbReference type="Pfam" id="PF24346">
    <property type="entry name" value="DUF7507"/>
    <property type="match status" value="14"/>
</dbReference>
<dbReference type="InterPro" id="IPR055354">
    <property type="entry name" value="DUF7507"/>
</dbReference>
<name>A0A1I7BZX8_9BACT</name>
<dbReference type="Pfam" id="PF01345">
    <property type="entry name" value="DUF11"/>
    <property type="match status" value="1"/>
</dbReference>
<feature type="domain" description="DUF7507" evidence="3">
    <location>
        <begin position="826"/>
        <end position="919"/>
    </location>
</feature>
<feature type="domain" description="DUF7507" evidence="3">
    <location>
        <begin position="400"/>
        <end position="494"/>
    </location>
</feature>
<dbReference type="STRING" id="305507.SAMN04489724_2897"/>
<feature type="compositionally biased region" description="Gly residues" evidence="1">
    <location>
        <begin position="598"/>
        <end position="607"/>
    </location>
</feature>
<feature type="domain" description="DUF7507" evidence="3">
    <location>
        <begin position="505"/>
        <end position="598"/>
    </location>
</feature>
<dbReference type="PANTHER" id="PTHR34819">
    <property type="entry name" value="LARGE CYSTEINE-RICH PERIPLASMIC PROTEIN OMCB"/>
    <property type="match status" value="1"/>
</dbReference>
<protein>
    <submittedName>
        <fullName evidence="4">Conserved repeat domain-containing protein/gliding motility-associated C-terminal domain-containing protein</fullName>
    </submittedName>
</protein>
<keyword evidence="5" id="KW-1185">Reference proteome</keyword>
<dbReference type="Proteomes" id="UP000199673">
    <property type="component" value="Unassembled WGS sequence"/>
</dbReference>
<feature type="domain" description="DUF7507" evidence="3">
    <location>
        <begin position="612"/>
        <end position="708"/>
    </location>
</feature>
<feature type="domain" description="DUF7507" evidence="3">
    <location>
        <begin position="933"/>
        <end position="1026"/>
    </location>
</feature>
<evidence type="ECO:0000313" key="4">
    <source>
        <dbReference type="EMBL" id="SFT92709.1"/>
    </source>
</evidence>
<sequence length="1976" mass="207027">NVTLTDVTVRDPLTGLAQNIGSLAPAETVTLIETYTVSQTQIDAGLVENTANVEGLTPDDETVSDEDDVTVLALQAGAIEVRKTAVPRIYDTAGDVIDFTLVVTNTGNVTLTGVTLEDPLTGYSENIGTMGPGQVLTYTTAYTIVQQDLENGNVLNTVLVEGTAPDNSIVEDDDDVRVFADGEPGIEIQKTATPLTYDEAGETISYEIIVSNVGNLELYEVEITDPQVIDMPITLATLSVGESATYTLSRDVTQDDVNNGFFRNIASVTAHDIDDTEVSDTDDAIVVARRSAGLEITKSASPNLFDEAGDVITYTLTLTNTGNVTLTDVHVVDPLTGLDAVVPTLEPGQSLDRTTTLTVTQEQMDSGRIVNNATAEGTTPAGLILRDNDRAVVLGRRSGEISVEKTANDTDYNSEGDVLSYSIVVTNSGNVTLTDVTVEDPLTGMEEEIDMLAPGESQSFTTFYTVTQADVDSGEVMNTVTAAGRTPINRIVTDTDDALVDGTKAPALEVVKTTGATEYSEVGEVIPYSIVVTNTGNVTLTDVTVDDNLTGYSENEGTLEPGESLTVTTDYTVTQADLDNGSITNVASATGTDPDGGTTDGGDGTTIGGVQTPEIDIEKSTDVTSYAEAGDVVPFSLVITNIGNVTLSAATVSDPLTGYTENFGTLEPDQTFTVTTSYTVTQADIDNGSFVNVASVVGTDPEGEDVDDQDEVQVNGINNPSLSVDKIADADTYAEAGDVIPYSIVVTNTGNVTLTDVTVEDPLTGLTQNVGTLAPGEAATVTTTYTVTQDNVDYGEVTNIATATGKDPEGGETDGTDTAIVPGTDAPSLSVDKVADVATYAEAGDEIPYSIVVTNTGNVTLTDVTVEDPLTGLTQNVGTLAPDETATVTTSYTVTQDDVDTGEVTNIATATGTDPDGGETDGTDTAIVPGTDAPSLSVDKVADVATYAEAGDLIPYSIVVTNTGNVTLTDVTVEDPLTGLTQNVGTLSPGEAATVTTSYTVTQDDVDTGEVTNIATATGTDPDGGETDGTDTAIVPGTDAPSLSVDKVADVATYAEAGDVIPYSIVVTNTGNVTLTDVTVEDPLTGLTQNVATLAPGEAATVTTSYTVTQDDVDTGEVTNIATATGTDPDGGETGGTDTAIVPGTDAPSLSVDKVADVATYAEAGDLIPYSIVVTNTGNVTLTDVTVEDPLTGLTQNLGTLSPGEAATVTTTYTVTQDDVDNGKVTNIATATGTDPDGGETGGTDTAIVPGTDAPGLTVVKVTGVETFAEVGEVVPYTIVVTNTGNETLSNVLITDPLTGMVETLPTLAPGESVTYETTYTVTQEDIDAGTITNFASATGTDPDGNEVDGGDGTTIEVVKMPAIEIVKEADKEAVIVVDEVITYTLTVTNTGNVPFEDVEVTDPLTGLDTTITSLEPGESVFLVTSYTVTAEDIASEESIVNIAYVTALDPDGGEDLTDEDDAETALLCSGETLVTGEIFTLIGREPLPNVPVVLMPNTGTEGDTLIVLTNGAGRYIFRNVPIGDYTVQALDANLIANGYIPADGDAVNITVEPCVYNPIDFRYGRGGDGDLDPIISGFVWYDLNGDAIQNEWYDANGDDEVTQNIITPGAPINIFNWEWFDINGDGSYVGPENEGELNKAGFGNPAGQNISIKGPNGYEATATVGQFGFWKHTLSQTDPYGEYEVTLVTDPIFDAQGLQLGASGLVKVLPDPSGRLAEQEALNRLVCEVTTDIVQFGTVSQESPSSFNFDYGLRCYLVDDEVNLAVEKTSFEVEIYEGDEFEYEVVLTNIGGTDATEVVLIDELPQSVTYLNDEVVENSSDAEVSTAVTGSRITWNIPFFAANARLVIRIRVKAGDPGIITNITEVSASEADTDDADNQDDDVNEILPFHIPNVITPTTVDGDNDTFVIQGLGKFVSNDIVIFNRYGDHVFETENYQNDWDAPGQTAGTYFYILKTVDRDGRNHEFKGWIQVIKD</sequence>
<dbReference type="InterPro" id="IPR047589">
    <property type="entry name" value="DUF11_rpt"/>
</dbReference>
<dbReference type="Pfam" id="PF13585">
    <property type="entry name" value="CHU_C"/>
    <property type="match status" value="1"/>
</dbReference>
<dbReference type="NCBIfam" id="TIGR01451">
    <property type="entry name" value="B_ant_repeat"/>
    <property type="match status" value="12"/>
</dbReference>
<dbReference type="RefSeq" id="WP_139235898.1">
    <property type="nucleotide sequence ID" value="NZ_FPBF01000003.1"/>
</dbReference>
<gene>
    <name evidence="4" type="ORF">SAMN04489724_2897</name>
</gene>
<organism evidence="4 5">
    <name type="scientific">Algoriphagus locisalis</name>
    <dbReference type="NCBI Taxonomy" id="305507"/>
    <lineage>
        <taxon>Bacteria</taxon>
        <taxon>Pseudomonadati</taxon>
        <taxon>Bacteroidota</taxon>
        <taxon>Cytophagia</taxon>
        <taxon>Cytophagales</taxon>
        <taxon>Cyclobacteriaceae</taxon>
        <taxon>Algoriphagus</taxon>
    </lineage>
</organism>
<reference evidence="5" key="1">
    <citation type="submission" date="2016-10" db="EMBL/GenBank/DDBJ databases">
        <authorList>
            <person name="Varghese N."/>
            <person name="Submissions S."/>
        </authorList>
    </citation>
    <scope>NUCLEOTIDE SEQUENCE [LARGE SCALE GENOMIC DNA]</scope>
    <source>
        <strain evidence="5">DSM 23445</strain>
    </source>
</reference>
<dbReference type="InterPro" id="IPR001434">
    <property type="entry name" value="OmcB-like_DUF11"/>
</dbReference>
<dbReference type="OrthoDB" id="904955at2"/>
<evidence type="ECO:0000256" key="1">
    <source>
        <dbReference type="SAM" id="MobiDB-lite"/>
    </source>
</evidence>
<evidence type="ECO:0000259" key="2">
    <source>
        <dbReference type="Pfam" id="PF01345"/>
    </source>
</evidence>
<evidence type="ECO:0000259" key="3">
    <source>
        <dbReference type="Pfam" id="PF24346"/>
    </source>
</evidence>
<feature type="domain" description="DUF7507" evidence="3">
    <location>
        <begin position="78"/>
        <end position="172"/>
    </location>
</feature>
<dbReference type="PANTHER" id="PTHR34819:SF3">
    <property type="entry name" value="CELL SURFACE PROTEIN"/>
    <property type="match status" value="1"/>
</dbReference>
<feature type="domain" description="DUF7507" evidence="3">
    <location>
        <begin position="183"/>
        <end position="280"/>
    </location>
</feature>
<feature type="domain" description="DUF7507" evidence="3">
    <location>
        <begin position="1254"/>
        <end position="1348"/>
    </location>
</feature>
<feature type="region of interest" description="Disordered" evidence="1">
    <location>
        <begin position="587"/>
        <end position="611"/>
    </location>
</feature>
<feature type="domain" description="DUF7507" evidence="3">
    <location>
        <begin position="1"/>
        <end position="65"/>
    </location>
</feature>
<feature type="domain" description="DUF7507" evidence="3">
    <location>
        <begin position="292"/>
        <end position="383"/>
    </location>
</feature>
<dbReference type="EMBL" id="FPBF01000003">
    <property type="protein sequence ID" value="SFT92709.1"/>
    <property type="molecule type" value="Genomic_DNA"/>
</dbReference>
<feature type="domain" description="DUF7507" evidence="3">
    <location>
        <begin position="1147"/>
        <end position="1240"/>
    </location>
</feature>
<dbReference type="InterPro" id="IPR051172">
    <property type="entry name" value="Chlamydia_OmcB"/>
</dbReference>
<feature type="domain" description="DUF7507" evidence="3">
    <location>
        <begin position="719"/>
        <end position="812"/>
    </location>
</feature>
<evidence type="ECO:0000313" key="5">
    <source>
        <dbReference type="Proteomes" id="UP000199673"/>
    </source>
</evidence>